<evidence type="ECO:0000256" key="4">
    <source>
        <dbReference type="ARBA" id="ARBA00022827"/>
    </source>
</evidence>
<dbReference type="InterPro" id="IPR006094">
    <property type="entry name" value="Oxid_FAD_bind_N"/>
</dbReference>
<reference evidence="8" key="1">
    <citation type="journal article" date="2019" name="Int. J. Syst. Evol. Microbiol.">
        <title>The Global Catalogue of Microorganisms (GCM) 10K type strain sequencing project: providing services to taxonomists for standard genome sequencing and annotation.</title>
        <authorList>
            <consortium name="The Broad Institute Genomics Platform"/>
            <consortium name="The Broad Institute Genome Sequencing Center for Infectious Disease"/>
            <person name="Wu L."/>
            <person name="Ma J."/>
        </authorList>
    </citation>
    <scope>NUCLEOTIDE SEQUENCE [LARGE SCALE GENOMIC DNA]</scope>
    <source>
        <strain evidence="8">DFY41</strain>
    </source>
</reference>
<accession>A0ABW0BKT2</accession>
<comment type="similarity">
    <text evidence="2">Belongs to the oxygen-dependent FAD-linked oxidoreductase family.</text>
</comment>
<dbReference type="Pfam" id="PF08031">
    <property type="entry name" value="BBE"/>
    <property type="match status" value="1"/>
</dbReference>
<comment type="caution">
    <text evidence="7">The sequence shown here is derived from an EMBL/GenBank/DDBJ whole genome shotgun (WGS) entry which is preliminary data.</text>
</comment>
<dbReference type="PROSITE" id="PS00862">
    <property type="entry name" value="OX2_COVAL_FAD"/>
    <property type="match status" value="1"/>
</dbReference>
<dbReference type="Proteomes" id="UP001596087">
    <property type="component" value="Unassembled WGS sequence"/>
</dbReference>
<dbReference type="EMBL" id="JBHSKD010000015">
    <property type="protein sequence ID" value="MFC5177672.1"/>
    <property type="molecule type" value="Genomic_DNA"/>
</dbReference>
<dbReference type="InterPro" id="IPR012951">
    <property type="entry name" value="BBE"/>
</dbReference>
<dbReference type="InterPro" id="IPR006093">
    <property type="entry name" value="Oxy_OxRdtase_FAD_BS"/>
</dbReference>
<dbReference type="Gene3D" id="3.40.462.20">
    <property type="match status" value="1"/>
</dbReference>
<comment type="cofactor">
    <cofactor evidence="1">
        <name>FAD</name>
        <dbReference type="ChEBI" id="CHEBI:57692"/>
    </cofactor>
</comment>
<evidence type="ECO:0000256" key="1">
    <source>
        <dbReference type="ARBA" id="ARBA00001974"/>
    </source>
</evidence>
<dbReference type="Gene3D" id="3.30.465.10">
    <property type="match status" value="1"/>
</dbReference>
<feature type="domain" description="FAD-binding PCMH-type" evidence="6">
    <location>
        <begin position="42"/>
        <end position="212"/>
    </location>
</feature>
<dbReference type="InterPro" id="IPR036318">
    <property type="entry name" value="FAD-bd_PCMH-like_sf"/>
</dbReference>
<evidence type="ECO:0000313" key="8">
    <source>
        <dbReference type="Proteomes" id="UP001596087"/>
    </source>
</evidence>
<evidence type="ECO:0000259" key="6">
    <source>
        <dbReference type="PROSITE" id="PS51387"/>
    </source>
</evidence>
<evidence type="ECO:0000256" key="2">
    <source>
        <dbReference type="ARBA" id="ARBA00005466"/>
    </source>
</evidence>
<protein>
    <submittedName>
        <fullName evidence="7">FAD-binding oxidoreductase</fullName>
    </submittedName>
</protein>
<name>A0ABW0BKT2_9ACTN</name>
<dbReference type="RefSeq" id="WP_378590880.1">
    <property type="nucleotide sequence ID" value="NZ_JBHSKD010000015.1"/>
</dbReference>
<keyword evidence="5" id="KW-0560">Oxidoreductase</keyword>
<proteinExistence type="inferred from homology"/>
<dbReference type="SUPFAM" id="SSF56176">
    <property type="entry name" value="FAD-binding/transporter-associated domain-like"/>
    <property type="match status" value="1"/>
</dbReference>
<dbReference type="Gene3D" id="3.30.43.10">
    <property type="entry name" value="Uridine Diphospho-n-acetylenolpyruvylglucosamine Reductase, domain 2"/>
    <property type="match status" value="1"/>
</dbReference>
<keyword evidence="4" id="KW-0274">FAD</keyword>
<dbReference type="InterPro" id="IPR016166">
    <property type="entry name" value="FAD-bd_PCMH"/>
</dbReference>
<evidence type="ECO:0000313" key="7">
    <source>
        <dbReference type="EMBL" id="MFC5177672.1"/>
    </source>
</evidence>
<keyword evidence="8" id="KW-1185">Reference proteome</keyword>
<gene>
    <name evidence="7" type="ORF">ACFPGP_13400</name>
</gene>
<dbReference type="InterPro" id="IPR016169">
    <property type="entry name" value="FAD-bd_PCMH_sub2"/>
</dbReference>
<keyword evidence="3" id="KW-0285">Flavoprotein</keyword>
<dbReference type="PANTHER" id="PTHR42973">
    <property type="entry name" value="BINDING OXIDOREDUCTASE, PUTATIVE (AFU_ORTHOLOGUE AFUA_1G17690)-RELATED"/>
    <property type="match status" value="1"/>
</dbReference>
<dbReference type="InterPro" id="IPR050416">
    <property type="entry name" value="FAD-linked_Oxidoreductase"/>
</dbReference>
<dbReference type="PANTHER" id="PTHR42973:SF39">
    <property type="entry name" value="FAD-BINDING PCMH-TYPE DOMAIN-CONTAINING PROTEIN"/>
    <property type="match status" value="1"/>
</dbReference>
<dbReference type="InterPro" id="IPR016167">
    <property type="entry name" value="FAD-bd_PCMH_sub1"/>
</dbReference>
<dbReference type="PROSITE" id="PS51387">
    <property type="entry name" value="FAD_PCMH"/>
    <property type="match status" value="1"/>
</dbReference>
<organism evidence="7 8">
    <name type="scientific">Nocardioides taihuensis</name>
    <dbReference type="NCBI Taxonomy" id="1835606"/>
    <lineage>
        <taxon>Bacteria</taxon>
        <taxon>Bacillati</taxon>
        <taxon>Actinomycetota</taxon>
        <taxon>Actinomycetes</taxon>
        <taxon>Propionibacteriales</taxon>
        <taxon>Nocardioidaceae</taxon>
        <taxon>Nocardioides</taxon>
    </lineage>
</organism>
<evidence type="ECO:0000256" key="3">
    <source>
        <dbReference type="ARBA" id="ARBA00022630"/>
    </source>
</evidence>
<sequence>MTTDTHLPVPSTRPRVEGFRGEVVVPGDPSYDAARRVWNHAIDRYPSLVLRCHDTDDVRAAVAHARAHGLVVAVRAGGHSMAGLGVCDDGVVVDLSPMKGIAVDPARRIATVEPGVIWRELDAATQEHGLAVPGGEVSDTGVAGLTLGGGIGWLGRTHGLACDNLRAVTMVTAEGRVVRASATEHPELFWAVRGAGANFGVVTALELDLHPVGPVLWGGEVIHPGARDVEALRSLVDLAGRVPEETRLMAALVTAPDAPFVPPEAVGSPVCVLAGAHCGAVEEGRATLAPLQATGPVVDTLRELSYVELQQVVDKTLPPARRAYVKSDFLGPLDDDALTVLADWHHRASSPHCQLLLHQLGGALDREPEGGTAYPARGAAWMVTAVAIWLDPEESPEPHVAWARGVWEALRPWSVGTYVNHLGDEGADRVREAYGASYERLVALKQEWDRDNVFRLNQNLAPCPRLA</sequence>
<dbReference type="Pfam" id="PF01565">
    <property type="entry name" value="FAD_binding_4"/>
    <property type="match status" value="1"/>
</dbReference>
<evidence type="ECO:0000256" key="5">
    <source>
        <dbReference type="ARBA" id="ARBA00023002"/>
    </source>
</evidence>